<reference evidence="1" key="1">
    <citation type="journal article" date="2019" name="Environ. Microbiol.">
        <title>Fungal ecological strategies reflected in gene transcription - a case study of two litter decomposers.</title>
        <authorList>
            <person name="Barbi F."/>
            <person name="Kohler A."/>
            <person name="Barry K."/>
            <person name="Baskaran P."/>
            <person name="Daum C."/>
            <person name="Fauchery L."/>
            <person name="Ihrmark K."/>
            <person name="Kuo A."/>
            <person name="LaButti K."/>
            <person name="Lipzen A."/>
            <person name="Morin E."/>
            <person name="Grigoriev I.V."/>
            <person name="Henrissat B."/>
            <person name="Lindahl B."/>
            <person name="Martin F."/>
        </authorList>
    </citation>
    <scope>NUCLEOTIDE SEQUENCE</scope>
    <source>
        <strain evidence="1">JB14</strain>
    </source>
</reference>
<evidence type="ECO:0000313" key="1">
    <source>
        <dbReference type="EMBL" id="KAE9392334.1"/>
    </source>
</evidence>
<gene>
    <name evidence="1" type="ORF">BT96DRAFT_944698</name>
</gene>
<dbReference type="Proteomes" id="UP000799118">
    <property type="component" value="Unassembled WGS sequence"/>
</dbReference>
<dbReference type="AlphaFoldDB" id="A0A6A4H4M6"/>
<keyword evidence="2" id="KW-1185">Reference proteome</keyword>
<proteinExistence type="predicted"/>
<organism evidence="1 2">
    <name type="scientific">Gymnopus androsaceus JB14</name>
    <dbReference type="NCBI Taxonomy" id="1447944"/>
    <lineage>
        <taxon>Eukaryota</taxon>
        <taxon>Fungi</taxon>
        <taxon>Dikarya</taxon>
        <taxon>Basidiomycota</taxon>
        <taxon>Agaricomycotina</taxon>
        <taxon>Agaricomycetes</taxon>
        <taxon>Agaricomycetidae</taxon>
        <taxon>Agaricales</taxon>
        <taxon>Marasmiineae</taxon>
        <taxon>Omphalotaceae</taxon>
        <taxon>Gymnopus</taxon>
    </lineage>
</organism>
<sequence length="147" mass="16659">MHKGIAEPYGLLSQMKYGNIFLVSERIFHSANNSQRVHLARRYEPFTIWNSAKEAAKTAAETARIEEDLAILRDRVTVPLPPAGSDLLPTKLEESIWQRAQEAEVTEDEIILGDMAFFALPTRYVPITPPIPDPSYDGYMCIWRPKG</sequence>
<evidence type="ECO:0000313" key="2">
    <source>
        <dbReference type="Proteomes" id="UP000799118"/>
    </source>
</evidence>
<dbReference type="EMBL" id="ML769598">
    <property type="protein sequence ID" value="KAE9392334.1"/>
    <property type="molecule type" value="Genomic_DNA"/>
</dbReference>
<protein>
    <submittedName>
        <fullName evidence="1">Uncharacterized protein</fullName>
    </submittedName>
</protein>
<name>A0A6A4H4M6_9AGAR</name>
<accession>A0A6A4H4M6</accession>